<dbReference type="Gene3D" id="2.30.30.40">
    <property type="entry name" value="SH3 Domains"/>
    <property type="match status" value="1"/>
</dbReference>
<evidence type="ECO:0000313" key="3">
    <source>
        <dbReference type="Proteomes" id="UP001499863"/>
    </source>
</evidence>
<name>A0ABP4J0J4_9ACTN</name>
<proteinExistence type="predicted"/>
<feature type="domain" description="SH3b" evidence="1">
    <location>
        <begin position="54"/>
        <end position="111"/>
    </location>
</feature>
<dbReference type="EMBL" id="BAAAKJ010000270">
    <property type="protein sequence ID" value="GAA1404169.1"/>
    <property type="molecule type" value="Genomic_DNA"/>
</dbReference>
<dbReference type="Pfam" id="PF08239">
    <property type="entry name" value="SH3_3"/>
    <property type="match status" value="1"/>
</dbReference>
<dbReference type="InterPro" id="IPR003646">
    <property type="entry name" value="SH3-like_bac-type"/>
</dbReference>
<sequence length="135" mass="14176">MSAHVGRRAFWAALSLLVLTLLAVAVGIGHRPPPERHPGPPPPEAPRGWVVAASAANVRREHSVDGAVLGLARCGEPAEIVDTWISPLGTRWSRIVVAPRGLTGWVLWSLLDHPAPPGDGPAAPCPTPPPDTQEA</sequence>
<evidence type="ECO:0000313" key="2">
    <source>
        <dbReference type="EMBL" id="GAA1404169.1"/>
    </source>
</evidence>
<protein>
    <recommendedName>
        <fullName evidence="1">SH3b domain-containing protein</fullName>
    </recommendedName>
</protein>
<evidence type="ECO:0000259" key="1">
    <source>
        <dbReference type="Pfam" id="PF08239"/>
    </source>
</evidence>
<reference evidence="3" key="1">
    <citation type="journal article" date="2019" name="Int. J. Syst. Evol. Microbiol.">
        <title>The Global Catalogue of Microorganisms (GCM) 10K type strain sequencing project: providing services to taxonomists for standard genome sequencing and annotation.</title>
        <authorList>
            <consortium name="The Broad Institute Genomics Platform"/>
            <consortium name="The Broad Institute Genome Sequencing Center for Infectious Disease"/>
            <person name="Wu L."/>
            <person name="Ma J."/>
        </authorList>
    </citation>
    <scope>NUCLEOTIDE SEQUENCE [LARGE SCALE GENOMIC DNA]</scope>
    <source>
        <strain evidence="3">JCM 12393</strain>
    </source>
</reference>
<gene>
    <name evidence="2" type="ORF">GCM10009639_49850</name>
</gene>
<comment type="caution">
    <text evidence="2">The sequence shown here is derived from an EMBL/GenBank/DDBJ whole genome shotgun (WGS) entry which is preliminary data.</text>
</comment>
<keyword evidence="3" id="KW-1185">Reference proteome</keyword>
<dbReference type="Proteomes" id="UP001499863">
    <property type="component" value="Unassembled WGS sequence"/>
</dbReference>
<accession>A0ABP4J0J4</accession>
<organism evidence="2 3">
    <name type="scientific">Kitasatospora putterlickiae</name>
    <dbReference type="NCBI Taxonomy" id="221725"/>
    <lineage>
        <taxon>Bacteria</taxon>
        <taxon>Bacillati</taxon>
        <taxon>Actinomycetota</taxon>
        <taxon>Actinomycetes</taxon>
        <taxon>Kitasatosporales</taxon>
        <taxon>Streptomycetaceae</taxon>
        <taxon>Kitasatospora</taxon>
    </lineage>
</organism>
<dbReference type="RefSeq" id="WP_344339733.1">
    <property type="nucleotide sequence ID" value="NZ_BAAAKJ010000270.1"/>
</dbReference>